<keyword evidence="1" id="KW-0812">Transmembrane</keyword>
<dbReference type="AlphaFoldDB" id="B6UA33"/>
<feature type="transmembrane region" description="Helical" evidence="1">
    <location>
        <begin position="38"/>
        <end position="59"/>
    </location>
</feature>
<name>B6UA33_MAIZE</name>
<proteinExistence type="evidence at transcript level"/>
<accession>B6UA33</accession>
<dbReference type="EMBL" id="EU974098">
    <property type="protein sequence ID" value="ACG46216.1"/>
    <property type="molecule type" value="mRNA"/>
</dbReference>
<evidence type="ECO:0000313" key="2">
    <source>
        <dbReference type="EMBL" id="ACG46216.1"/>
    </source>
</evidence>
<evidence type="ECO:0000256" key="1">
    <source>
        <dbReference type="SAM" id="Phobius"/>
    </source>
</evidence>
<keyword evidence="1" id="KW-1133">Transmembrane helix</keyword>
<sequence length="66" mass="7489">MLDFLGRPLSSFFLLLSFTIDMPSATFFGCCPSFIVSIMYIFVPFFHATYLLCIGAYVLNVTELFV</sequence>
<organism evidence="2">
    <name type="scientific">Zea mays</name>
    <name type="common">Maize</name>
    <dbReference type="NCBI Taxonomy" id="4577"/>
    <lineage>
        <taxon>Eukaryota</taxon>
        <taxon>Viridiplantae</taxon>
        <taxon>Streptophyta</taxon>
        <taxon>Embryophyta</taxon>
        <taxon>Tracheophyta</taxon>
        <taxon>Spermatophyta</taxon>
        <taxon>Magnoliopsida</taxon>
        <taxon>Liliopsida</taxon>
        <taxon>Poales</taxon>
        <taxon>Poaceae</taxon>
        <taxon>PACMAD clade</taxon>
        <taxon>Panicoideae</taxon>
        <taxon>Andropogonodae</taxon>
        <taxon>Andropogoneae</taxon>
        <taxon>Tripsacinae</taxon>
        <taxon>Zea</taxon>
    </lineage>
</organism>
<reference evidence="2" key="1">
    <citation type="journal article" date="2009" name="Plant Mol. Biol.">
        <title>Insights into corn genes derived from large-scale cDNA sequencing.</title>
        <authorList>
            <person name="Alexandrov N.N."/>
            <person name="Brover V.V."/>
            <person name="Freidin S."/>
            <person name="Troukhan M.E."/>
            <person name="Tatarinova T.V."/>
            <person name="Zhang H."/>
            <person name="Swaller T.J."/>
            <person name="Lu Y.P."/>
            <person name="Bouck J."/>
            <person name="Flavell R.B."/>
            <person name="Feldmann K.A."/>
        </authorList>
    </citation>
    <scope>NUCLEOTIDE SEQUENCE</scope>
</reference>
<keyword evidence="1" id="KW-0472">Membrane</keyword>
<protein>
    <submittedName>
        <fullName evidence="2">Uncharacterized protein</fullName>
    </submittedName>
</protein>